<dbReference type="RefSeq" id="WP_133767870.1">
    <property type="nucleotide sequence ID" value="NZ_SNZR01000003.1"/>
</dbReference>
<comment type="caution">
    <text evidence="2">The sequence shown here is derived from an EMBL/GenBank/DDBJ whole genome shotgun (WGS) entry which is preliminary data.</text>
</comment>
<name>A0A4R7CFD3_9HYPH</name>
<sequence>MPVIVGLMMRAAPTIALVGVGAATGVWVPDRAPPVNTLSAVALNPAVAPGETLRIRYEIEQLRSCATIIDRVLFDGDGVRYNLADLAYAAAPGPIGRDGYTVALPIPRTFAAGPSAYRIVIRYECNVLHKLWPIIRGEVPVETRGPAAPEGLPIGPRTSDRWGADTRWRLNAEQTWFNSRSGPRGGLTAQLFIPQEIRSAEISIGGSSGSARTGVFHSPESEHLSHSIARRTRPDLVPNA</sequence>
<protein>
    <submittedName>
        <fullName evidence="2">Uncharacterized protein</fullName>
    </submittedName>
</protein>
<dbReference type="OrthoDB" id="8366933at2"/>
<feature type="region of interest" description="Disordered" evidence="1">
    <location>
        <begin position="204"/>
        <end position="240"/>
    </location>
</feature>
<evidence type="ECO:0000256" key="1">
    <source>
        <dbReference type="SAM" id="MobiDB-lite"/>
    </source>
</evidence>
<dbReference type="Proteomes" id="UP000295122">
    <property type="component" value="Unassembled WGS sequence"/>
</dbReference>
<keyword evidence="3" id="KW-1185">Reference proteome</keyword>
<dbReference type="EMBL" id="SNZR01000003">
    <property type="protein sequence ID" value="TDR95663.1"/>
    <property type="molecule type" value="Genomic_DNA"/>
</dbReference>
<organism evidence="2 3">
    <name type="scientific">Enterovirga rhinocerotis</name>
    <dbReference type="NCBI Taxonomy" id="1339210"/>
    <lineage>
        <taxon>Bacteria</taxon>
        <taxon>Pseudomonadati</taxon>
        <taxon>Pseudomonadota</taxon>
        <taxon>Alphaproteobacteria</taxon>
        <taxon>Hyphomicrobiales</taxon>
        <taxon>Methylobacteriaceae</taxon>
        <taxon>Enterovirga</taxon>
    </lineage>
</organism>
<proteinExistence type="predicted"/>
<dbReference type="AlphaFoldDB" id="A0A4R7CFD3"/>
<gene>
    <name evidence="2" type="ORF">EV668_0045</name>
</gene>
<accession>A0A4R7CFD3</accession>
<reference evidence="2 3" key="1">
    <citation type="submission" date="2019-03" db="EMBL/GenBank/DDBJ databases">
        <title>Genomic Encyclopedia of Type Strains, Phase IV (KMG-IV): sequencing the most valuable type-strain genomes for metagenomic binning, comparative biology and taxonomic classification.</title>
        <authorList>
            <person name="Goeker M."/>
        </authorList>
    </citation>
    <scope>NUCLEOTIDE SEQUENCE [LARGE SCALE GENOMIC DNA]</scope>
    <source>
        <strain evidence="2 3">DSM 25903</strain>
    </source>
</reference>
<evidence type="ECO:0000313" key="2">
    <source>
        <dbReference type="EMBL" id="TDR95663.1"/>
    </source>
</evidence>
<evidence type="ECO:0000313" key="3">
    <source>
        <dbReference type="Proteomes" id="UP000295122"/>
    </source>
</evidence>